<reference evidence="3" key="1">
    <citation type="submission" date="2016-11" db="UniProtKB">
        <authorList>
            <consortium name="WormBaseParasite"/>
        </authorList>
    </citation>
    <scope>IDENTIFICATION</scope>
</reference>
<dbReference type="WBParaSite" id="maker-unitig_20618-snap-gene-0.2-mRNA-1">
    <property type="protein sequence ID" value="maker-unitig_20618-snap-gene-0.2-mRNA-1"/>
    <property type="gene ID" value="maker-unitig_20618-snap-gene-0.2"/>
</dbReference>
<protein>
    <submittedName>
        <fullName evidence="3">Uncharacterized protein</fullName>
    </submittedName>
</protein>
<dbReference type="Proteomes" id="UP000095280">
    <property type="component" value="Unplaced"/>
</dbReference>
<accession>A0A1I8F4U5</accession>
<sequence length="316" mass="34974">MVTLPRRRSLRHRHRRASSDLVSDAPLSASSVAVDAAAASDLLLTARRHQLNHQFRRIFFPFASNSSSNCCRKPLRLLFALFPLQQQQQQQQQHSPAHQRRVARFWELKRLLVELTKRKLTKCRQLAALEAKEKAGPAARGGGGQRAMVEANARLLRECQADKLGRQLKRKRTQEYQRSQEKLLPPPHPRAQADAAITKFKAKTLASLPTLSFNLRFCLWAKPAPGHRLCPAQQQHSNCTGSNASAVASTVSVDSGYQEISCCTSSTTSLESHLQRGACPTLRTFQTSATATAAASSSARSCRGCDGWRSPGKMLN</sequence>
<feature type="region of interest" description="Disordered" evidence="1">
    <location>
        <begin position="169"/>
        <end position="190"/>
    </location>
</feature>
<dbReference type="AlphaFoldDB" id="A0A1I8F4U5"/>
<organism evidence="2 3">
    <name type="scientific">Macrostomum lignano</name>
    <dbReference type="NCBI Taxonomy" id="282301"/>
    <lineage>
        <taxon>Eukaryota</taxon>
        <taxon>Metazoa</taxon>
        <taxon>Spiralia</taxon>
        <taxon>Lophotrochozoa</taxon>
        <taxon>Platyhelminthes</taxon>
        <taxon>Rhabditophora</taxon>
        <taxon>Macrostomorpha</taxon>
        <taxon>Macrostomida</taxon>
        <taxon>Macrostomidae</taxon>
        <taxon>Macrostomum</taxon>
    </lineage>
</organism>
<keyword evidence="2" id="KW-1185">Reference proteome</keyword>
<evidence type="ECO:0000313" key="2">
    <source>
        <dbReference type="Proteomes" id="UP000095280"/>
    </source>
</evidence>
<name>A0A1I8F4U5_9PLAT</name>
<evidence type="ECO:0000256" key="1">
    <source>
        <dbReference type="SAM" id="MobiDB-lite"/>
    </source>
</evidence>
<proteinExistence type="predicted"/>
<evidence type="ECO:0000313" key="3">
    <source>
        <dbReference type="WBParaSite" id="maker-unitig_20618-snap-gene-0.2-mRNA-1"/>
    </source>
</evidence>